<evidence type="ECO:0000256" key="5">
    <source>
        <dbReference type="ARBA" id="ARBA00023204"/>
    </source>
</evidence>
<keyword evidence="5 6" id="KW-0234">DNA repair</keyword>
<dbReference type="Proteomes" id="UP000279384">
    <property type="component" value="Unassembled WGS sequence"/>
</dbReference>
<dbReference type="GO" id="GO:0006298">
    <property type="term" value="P:mismatch repair"/>
    <property type="evidence" value="ECO:0007669"/>
    <property type="project" value="UniProtKB-UniRule"/>
</dbReference>
<evidence type="ECO:0000256" key="6">
    <source>
        <dbReference type="PIRNR" id="PIRNR018267"/>
    </source>
</evidence>
<keyword evidence="2 6" id="KW-0255">Endonuclease</keyword>
<keyword evidence="4 6" id="KW-0378">Hydrolase</keyword>
<dbReference type="GO" id="GO:0016787">
    <property type="term" value="F:hydrolase activity"/>
    <property type="evidence" value="ECO:0007669"/>
    <property type="project" value="UniProtKB-KW"/>
</dbReference>
<evidence type="ECO:0000313" key="8">
    <source>
        <dbReference type="Proteomes" id="UP000279384"/>
    </source>
</evidence>
<reference evidence="7 8" key="1">
    <citation type="submission" date="2018-10" db="EMBL/GenBank/DDBJ databases">
        <title>Genomic Encyclopedia of Type Strains, Phase IV (KMG-IV): sequencing the most valuable type-strain genomes for metagenomic binning, comparative biology and taxonomic classification.</title>
        <authorList>
            <person name="Goeker M."/>
        </authorList>
    </citation>
    <scope>NUCLEOTIDE SEQUENCE [LARGE SCALE GENOMIC DNA]</scope>
    <source>
        <strain evidence="7 8">DSM 3303</strain>
    </source>
</reference>
<evidence type="ECO:0000313" key="7">
    <source>
        <dbReference type="EMBL" id="RKQ52886.1"/>
    </source>
</evidence>
<name>A0A495AVX9_VOGIN</name>
<comment type="similarity">
    <text evidence="6">Belongs to the vsr family.</text>
</comment>
<dbReference type="EC" id="3.1.-.-" evidence="6"/>
<evidence type="ECO:0000256" key="4">
    <source>
        <dbReference type="ARBA" id="ARBA00022801"/>
    </source>
</evidence>
<dbReference type="Gene3D" id="3.40.960.10">
    <property type="entry name" value="VSR Endonuclease"/>
    <property type="match status" value="1"/>
</dbReference>
<dbReference type="CDD" id="cd00221">
    <property type="entry name" value="Vsr"/>
    <property type="match status" value="1"/>
</dbReference>
<evidence type="ECO:0000256" key="2">
    <source>
        <dbReference type="ARBA" id="ARBA00022759"/>
    </source>
</evidence>
<dbReference type="NCBIfam" id="TIGR00632">
    <property type="entry name" value="vsr"/>
    <property type="match status" value="1"/>
</dbReference>
<gene>
    <name evidence="7" type="ORF">C8E02_3355</name>
</gene>
<evidence type="ECO:0000256" key="1">
    <source>
        <dbReference type="ARBA" id="ARBA00022722"/>
    </source>
</evidence>
<dbReference type="AlphaFoldDB" id="A0A495AVX9"/>
<dbReference type="PIRSF" id="PIRSF018267">
    <property type="entry name" value="VSR_endonuc"/>
    <property type="match status" value="1"/>
</dbReference>
<dbReference type="GO" id="GO:0004519">
    <property type="term" value="F:endonuclease activity"/>
    <property type="evidence" value="ECO:0007669"/>
    <property type="project" value="UniProtKB-KW"/>
</dbReference>
<organism evidence="7 8">
    <name type="scientific">Vogesella indigofera</name>
    <name type="common">Pseudomonas indigofera</name>
    <dbReference type="NCBI Taxonomy" id="45465"/>
    <lineage>
        <taxon>Bacteria</taxon>
        <taxon>Pseudomonadati</taxon>
        <taxon>Pseudomonadota</taxon>
        <taxon>Betaproteobacteria</taxon>
        <taxon>Neisseriales</taxon>
        <taxon>Chromobacteriaceae</taxon>
        <taxon>Vogesella</taxon>
    </lineage>
</organism>
<evidence type="ECO:0000256" key="3">
    <source>
        <dbReference type="ARBA" id="ARBA00022763"/>
    </source>
</evidence>
<sequence>MDIVDQQTRSRMMSGIRAKDTKPEICIRRYLHSKGFRFRLHVSALPGCPDIVLPKYRLCIFVHGCFWHQHLGCRFATMPATRTEFWQEKFRVNKIRDEQAKDALLKSGWRVLEIWECGLKNRSLPDLDWLSEFVRGTAVFEAWPLING</sequence>
<comment type="function">
    <text evidence="6">May nick specific sequences that contain T:G mispairs resulting from m5C-deamination.</text>
</comment>
<dbReference type="Pfam" id="PF03852">
    <property type="entry name" value="Vsr"/>
    <property type="match status" value="1"/>
</dbReference>
<dbReference type="InterPro" id="IPR004603">
    <property type="entry name" value="DNA_mismatch_endonuc_vsr"/>
</dbReference>
<protein>
    <recommendedName>
        <fullName evidence="6">Very short patch repair endonuclease</fullName>
        <ecNumber evidence="6">3.1.-.-</ecNumber>
    </recommendedName>
</protein>
<accession>A0A495AVX9</accession>
<proteinExistence type="inferred from homology"/>
<dbReference type="InterPro" id="IPR011335">
    <property type="entry name" value="Restrct_endonuc-II-like"/>
</dbReference>
<keyword evidence="1 6" id="KW-0540">Nuclease</keyword>
<dbReference type="EMBL" id="RBID01000020">
    <property type="protein sequence ID" value="RKQ52886.1"/>
    <property type="molecule type" value="Genomic_DNA"/>
</dbReference>
<keyword evidence="3 6" id="KW-0227">DNA damage</keyword>
<comment type="caution">
    <text evidence="7">The sequence shown here is derived from an EMBL/GenBank/DDBJ whole genome shotgun (WGS) entry which is preliminary data.</text>
</comment>
<dbReference type="SUPFAM" id="SSF52980">
    <property type="entry name" value="Restriction endonuclease-like"/>
    <property type="match status" value="1"/>
</dbReference>
<dbReference type="RefSeq" id="WP_120812629.1">
    <property type="nucleotide sequence ID" value="NZ_RBID01000020.1"/>
</dbReference>